<dbReference type="GeneID" id="1443488"/>
<feature type="transmembrane region" description="Helical" evidence="1">
    <location>
        <begin position="66"/>
        <end position="85"/>
    </location>
</feature>
<reference evidence="2" key="1">
    <citation type="journal article" date="2020" name="bioRxiv">
        <title>A rank-normalized archaeal taxonomy based on genome phylogeny resolves widespread incomplete and uneven classifications.</title>
        <authorList>
            <person name="Rinke C."/>
            <person name="Chuvochina M."/>
            <person name="Mussig A.J."/>
            <person name="Chaumeil P.-A."/>
            <person name="Waite D.W."/>
            <person name="Whitman W.B."/>
            <person name="Parks D.H."/>
            <person name="Hugenholtz P."/>
        </authorList>
    </citation>
    <scope>NUCLEOTIDE SEQUENCE</scope>
    <source>
        <strain evidence="2">UBA8834</strain>
    </source>
</reference>
<evidence type="ECO:0000313" key="3">
    <source>
        <dbReference type="Proteomes" id="UP000617544"/>
    </source>
</evidence>
<gene>
    <name evidence="2" type="ORF">HA331_08685</name>
</gene>
<dbReference type="EMBL" id="DUJN01000008">
    <property type="protein sequence ID" value="HII61794.1"/>
    <property type="molecule type" value="Genomic_DNA"/>
</dbReference>
<dbReference type="OMA" id="WILMIAP"/>
<dbReference type="Proteomes" id="UP000617544">
    <property type="component" value="Unassembled WGS sequence"/>
</dbReference>
<accession>A0A832T104</accession>
<feature type="transmembrane region" description="Helical" evidence="1">
    <location>
        <begin position="154"/>
        <end position="178"/>
    </location>
</feature>
<keyword evidence="1" id="KW-0812">Transmembrane</keyword>
<comment type="caution">
    <text evidence="2">The sequence shown here is derived from an EMBL/GenBank/DDBJ whole genome shotgun (WGS) entry which is preliminary data.</text>
</comment>
<feature type="transmembrane region" description="Helical" evidence="1">
    <location>
        <begin position="20"/>
        <end position="38"/>
    </location>
</feature>
<dbReference type="RefSeq" id="WP_010885253.1">
    <property type="nucleotide sequence ID" value="NZ_DUJN01000008.1"/>
</dbReference>
<sequence>MGAIKSFGESIDLLIRHKKLIILTIFPALISGIATPFMENFSNIQSVEGIIFERHGYALPEVNWKLFTIITLVELLILSAVEYGITDFIIKVKRREIESESLKDIALYGLRNVGWAFLLMIIEFLYMGAIILVGSLPFIIILILASFLTPLVPLAMILLILWILMIAPFSLAVSTLILPRFVDTRSLREAISVIKYGRRYKASMFGFGLLLILAGFVFLITIGIIEMSIYLFSTSLLGRVLASLLTVPFMALLSLFTTIAGAVFYENIRVDYERRREILNWLISSG</sequence>
<evidence type="ECO:0008006" key="4">
    <source>
        <dbReference type="Google" id="ProtNLM"/>
    </source>
</evidence>
<name>A0A832T104_PYRHR</name>
<organism evidence="2 3">
    <name type="scientific">Pyrococcus horikoshii</name>
    <dbReference type="NCBI Taxonomy" id="53953"/>
    <lineage>
        <taxon>Archaea</taxon>
        <taxon>Methanobacteriati</taxon>
        <taxon>Methanobacteriota</taxon>
        <taxon>Thermococci</taxon>
        <taxon>Thermococcales</taxon>
        <taxon>Thermococcaceae</taxon>
        <taxon>Pyrococcus</taxon>
    </lineage>
</organism>
<feature type="transmembrane region" description="Helical" evidence="1">
    <location>
        <begin position="205"/>
        <end position="232"/>
    </location>
</feature>
<dbReference type="AlphaFoldDB" id="A0A832T104"/>
<keyword evidence="1" id="KW-1133">Transmembrane helix</keyword>
<evidence type="ECO:0000313" key="2">
    <source>
        <dbReference type="EMBL" id="HII61794.1"/>
    </source>
</evidence>
<feature type="transmembrane region" description="Helical" evidence="1">
    <location>
        <begin position="115"/>
        <end position="148"/>
    </location>
</feature>
<proteinExistence type="predicted"/>
<protein>
    <recommendedName>
        <fullName evidence="4">Glycerophosphoryl diester phosphodiesterase membrane domain-containing protein</fullName>
    </recommendedName>
</protein>
<evidence type="ECO:0000256" key="1">
    <source>
        <dbReference type="SAM" id="Phobius"/>
    </source>
</evidence>
<feature type="transmembrane region" description="Helical" evidence="1">
    <location>
        <begin position="244"/>
        <end position="265"/>
    </location>
</feature>
<keyword evidence="1" id="KW-0472">Membrane</keyword>